<dbReference type="Gene3D" id="2.30.280.10">
    <property type="entry name" value="SRA-YDG"/>
    <property type="match status" value="1"/>
</dbReference>
<evidence type="ECO:0000256" key="1">
    <source>
        <dbReference type="SAM" id="MobiDB-lite"/>
    </source>
</evidence>
<organism evidence="3 4">
    <name type="scientific">Mucilaginibacter sabulilitoris</name>
    <dbReference type="NCBI Taxonomy" id="1173583"/>
    <lineage>
        <taxon>Bacteria</taxon>
        <taxon>Pseudomonadati</taxon>
        <taxon>Bacteroidota</taxon>
        <taxon>Sphingobacteriia</taxon>
        <taxon>Sphingobacteriales</taxon>
        <taxon>Sphingobacteriaceae</taxon>
        <taxon>Mucilaginibacter</taxon>
    </lineage>
</organism>
<dbReference type="InterPro" id="IPR036987">
    <property type="entry name" value="SRA-YDG_sf"/>
</dbReference>
<reference evidence="3 4" key="1">
    <citation type="submission" date="2023-11" db="EMBL/GenBank/DDBJ databases">
        <title>Analysis of the Genomes of Mucilaginibacter gossypii cycad 4 and M. sabulilitoris SNA2: microbes with the potential for plant growth promotion.</title>
        <authorList>
            <person name="Hirsch A.M."/>
            <person name="Humm E."/>
            <person name="Rubbi M."/>
            <person name="Del Vecchio G."/>
            <person name="Ha S.M."/>
            <person name="Pellegrini M."/>
            <person name="Gunsalus R.P."/>
        </authorList>
    </citation>
    <scope>NUCLEOTIDE SEQUENCE [LARGE SCALE GENOMIC DNA]</scope>
    <source>
        <strain evidence="3 4">SNA2</strain>
    </source>
</reference>
<proteinExistence type="predicted"/>
<dbReference type="CDD" id="cd00085">
    <property type="entry name" value="HNHc"/>
    <property type="match status" value="1"/>
</dbReference>
<dbReference type="Proteomes" id="UP001324380">
    <property type="component" value="Chromosome"/>
</dbReference>
<dbReference type="Gene3D" id="1.10.30.50">
    <property type="match status" value="1"/>
</dbReference>
<evidence type="ECO:0000259" key="2">
    <source>
        <dbReference type="PROSITE" id="PS51015"/>
    </source>
</evidence>
<evidence type="ECO:0000313" key="3">
    <source>
        <dbReference type="EMBL" id="WPU91530.1"/>
    </source>
</evidence>
<dbReference type="PANTHER" id="PTHR14140:SF27">
    <property type="entry name" value="OS04G0289800 PROTEIN"/>
    <property type="match status" value="1"/>
</dbReference>
<sequence>MTTYIFGALPDLEEGDIFPNRKALTEAGIHKVLMGGIDGNPRQGASSIVLNGGYVDDFDLGDEIIYTGHGGNDPNTGRQIKDQSWESPGNKALLVSELHALPVRVTRGYKHHSAFSPKSGFVYGGLYQVTEHFEDRGKDGFLICRYRLQKIQPGSTMPPEPIQSLPAGNEDSKRQTSTVLRIVRDTKLSRELKALYDYTCQICGLRITIKGIGYAEAAHIKPLGKPHNGFDKADNLLCLCPNHHVMLDKGILTLTDEFEVLGGEYEKVTFKADHALDGENIRYHRAHIFINE</sequence>
<dbReference type="InterPro" id="IPR015947">
    <property type="entry name" value="PUA-like_sf"/>
</dbReference>
<dbReference type="InterPro" id="IPR003615">
    <property type="entry name" value="HNH_nuc"/>
</dbReference>
<dbReference type="SUPFAM" id="SSF88697">
    <property type="entry name" value="PUA domain-like"/>
    <property type="match status" value="1"/>
</dbReference>
<dbReference type="SMART" id="SM00507">
    <property type="entry name" value="HNHc"/>
    <property type="match status" value="1"/>
</dbReference>
<feature type="region of interest" description="Disordered" evidence="1">
    <location>
        <begin position="154"/>
        <end position="173"/>
    </location>
</feature>
<evidence type="ECO:0000313" key="4">
    <source>
        <dbReference type="Proteomes" id="UP001324380"/>
    </source>
</evidence>
<accession>A0ABZ0TEA5</accession>
<dbReference type="Pfam" id="PF13391">
    <property type="entry name" value="HNH_2"/>
    <property type="match status" value="1"/>
</dbReference>
<keyword evidence="4" id="KW-1185">Reference proteome</keyword>
<dbReference type="RefSeq" id="WP_321560696.1">
    <property type="nucleotide sequence ID" value="NZ_CP139558.1"/>
</dbReference>
<gene>
    <name evidence="3" type="ORF">SNE25_19615</name>
</gene>
<dbReference type="EMBL" id="CP139558">
    <property type="protein sequence ID" value="WPU91530.1"/>
    <property type="molecule type" value="Genomic_DNA"/>
</dbReference>
<dbReference type="InterPro" id="IPR003105">
    <property type="entry name" value="SRA_YDG"/>
</dbReference>
<dbReference type="InterPro" id="IPR045134">
    <property type="entry name" value="UHRF1/2-like"/>
</dbReference>
<protein>
    <submittedName>
        <fullName evidence="3">YDG/SRA domain-containing protein</fullName>
    </submittedName>
</protein>
<feature type="domain" description="YDG" evidence="2">
    <location>
        <begin position="7"/>
        <end position="150"/>
    </location>
</feature>
<dbReference type="PANTHER" id="PTHR14140">
    <property type="entry name" value="E3 UBIQUITIN-PROTEIN LIGASE UHRF-RELATED"/>
    <property type="match status" value="1"/>
</dbReference>
<dbReference type="SMART" id="SM00466">
    <property type="entry name" value="SRA"/>
    <property type="match status" value="1"/>
</dbReference>
<dbReference type="PROSITE" id="PS51015">
    <property type="entry name" value="YDG"/>
    <property type="match status" value="1"/>
</dbReference>
<name>A0ABZ0TEA5_9SPHI</name>
<dbReference type="Pfam" id="PF02182">
    <property type="entry name" value="SAD_SRA"/>
    <property type="match status" value="1"/>
</dbReference>